<dbReference type="EnsemblFungi" id="MVLG_05306T0">
    <property type="protein sequence ID" value="MVLG_05306T0"/>
    <property type="gene ID" value="MVLG_05306"/>
</dbReference>
<proteinExistence type="inferred from homology"/>
<feature type="compositionally biased region" description="Basic residues" evidence="4">
    <location>
        <begin position="1301"/>
        <end position="1315"/>
    </location>
</feature>
<keyword evidence="7" id="KW-1185">Reference proteome</keyword>
<dbReference type="FunCoup" id="U5HDU9">
    <property type="interactions" value="393"/>
</dbReference>
<dbReference type="GO" id="GO:0006355">
    <property type="term" value="P:regulation of DNA-templated transcription"/>
    <property type="evidence" value="ECO:0007669"/>
    <property type="project" value="InterPro"/>
</dbReference>
<comment type="subcellular location">
    <subcellularLocation>
        <location evidence="1">Nucleus</location>
    </subcellularLocation>
</comment>
<reference evidence="5 7" key="3">
    <citation type="journal article" date="2015" name="BMC Genomics">
        <title>Sex and parasites: genomic and transcriptomic analysis of Microbotryum lychnidis-dioicae, the biotrophic and plant-castrating anther smut fungus.</title>
        <authorList>
            <person name="Perlin M.H."/>
            <person name="Amselem J."/>
            <person name="Fontanillas E."/>
            <person name="Toh S.S."/>
            <person name="Chen Z."/>
            <person name="Goldberg J."/>
            <person name="Duplessis S."/>
            <person name="Henrissat B."/>
            <person name="Young S."/>
            <person name="Zeng Q."/>
            <person name="Aguileta G."/>
            <person name="Petit E."/>
            <person name="Badouin H."/>
            <person name="Andrews J."/>
            <person name="Razeeq D."/>
            <person name="Gabaldon T."/>
            <person name="Quesneville H."/>
            <person name="Giraud T."/>
            <person name="Hood M.E."/>
            <person name="Schultz D.J."/>
            <person name="Cuomo C.A."/>
        </authorList>
    </citation>
    <scope>NUCLEOTIDE SEQUENCE [LARGE SCALE GENOMIC DNA]</scope>
    <source>
        <strain evidence="7">p1A1 Lamole</strain>
        <strain evidence="5">P1A1 Lamole</strain>
    </source>
</reference>
<dbReference type="STRING" id="683840.U5HDU9"/>
<feature type="region of interest" description="Disordered" evidence="4">
    <location>
        <begin position="1219"/>
        <end position="1259"/>
    </location>
</feature>
<dbReference type="InterPro" id="IPR007015">
    <property type="entry name" value="DNA_pol_V/MYBBP1A"/>
</dbReference>
<feature type="compositionally biased region" description="Low complexity" evidence="4">
    <location>
        <begin position="794"/>
        <end position="815"/>
    </location>
</feature>
<dbReference type="InterPro" id="IPR016024">
    <property type="entry name" value="ARM-type_fold"/>
</dbReference>
<dbReference type="GO" id="GO:0005730">
    <property type="term" value="C:nucleolus"/>
    <property type="evidence" value="ECO:0007669"/>
    <property type="project" value="InterPro"/>
</dbReference>
<feature type="region of interest" description="Disordered" evidence="4">
    <location>
        <begin position="1285"/>
        <end position="1315"/>
    </location>
</feature>
<feature type="region of interest" description="Disordered" evidence="4">
    <location>
        <begin position="46"/>
        <end position="75"/>
    </location>
</feature>
<sequence length="1315" mass="141443">MVRPGGESIVPLFPLLSSHDLPTRIDASVSLLSSLALIQAATSSTVSTPLDSPRASTSTKPAQASHGDDADADADDVDTPYAIKRLVAGLGSTNEASRQGFAVALTELISRLPFPKASTILAQVLASSAPTGSTDPREERGMLFARLLGIHAVVRSGVLFHPQQPDPEQFREAILALMQLAMRKMWMREPAWWVVLEAIRALIVAAPSWSQEAQQWLVQRLLIDSREKARGFTPEKIAIVLTLQKNGVEADWSTVLAPTFPTGNVLARSSLTALAQALKGGVGEAASSSSNGPTAGSNAVKVVTKNGAPLAGTAPHFMWNEIFDVYFPASGTAPKLAGNEPVAKWTDAWRVLVDQSLFAPPSLPLKATGFSLLSLAMQRLPPSDVPALFGEGVVRTFTNHLRKSSETEKTLSRVVDKLALSIPPFLAHNPSVALPLLKTLVAPPHGQHTFDPKTIEKIVAKFDLKSVRGWINYLKEFILGNGEQEGDESSMGLALEPEQVKALAARRTWAFDQLLHLVRSTVVTKDDEIIAGVLEFFAVLGWFDVRKSGKGARSYVATPALTESLRLAARSRFFSILTVLAPSPASLTSTKTAGTPTPTTATWLSRALTLLENLASDSKHFTPIDDADADIEALQASIKKMYTKLDGKKSSAEDGRVHTAKALIEAVTLLSFDEGEDSIDALESLSDALILLFPNVIKGSDAASRKSTKDDEDDEMADEEEGEAPEPATVLVDLLLELLRRPSAFVKSVAQQASVGFSQDLGPQAMELLLEQIRPEVSEATGEDVDADGDASMTAEKGAKANGKATAASRTAAAAEETDDEDDDDSDDSDVDVDEDFKNELLAALQARGVADEIEANEQAAEDRNDDESSDEEELLDDDAMMALDDKLADIFRLQSGSGGRRSKKLDRTDDMHYRLRVLDLVDALAKHRSSNPLLVLVVLPLLGIVRSTSALEMELQTKAGRTLRSIVQNKREIAPLATPDAALEALEELHQIAAGVDYAELAALCSQTAIYLVRSALASAGSDASTASTIAKLYSDRFSDYLVKKNSKTRVQPTLTIDFCKRSPVCAWPLFDAILDLSQGEEIVNAYRRMQAFEVLHTLVTSYVAQFSKAPETTRPLLSKSLPRYQQALLSVFTSAADPEKPSASFDASRLKDLVKFALAGVRLTKNLDATQVNDVWQVENWIQAGEALKSSDRFKSAAGVHYSLKQLIAMIGVGSKAGKKDQGDAVGKKRKAGTDLPAPSTNAEGKQLKKTKTTSTVVHGAPVVEEVAAELEVEVEDDEEIERAAAALSGGAASEKGSKGKKSKKDKKRKASE</sequence>
<evidence type="ECO:0000256" key="3">
    <source>
        <dbReference type="ARBA" id="ARBA00023242"/>
    </source>
</evidence>
<dbReference type="OMA" id="QWIGILY"/>
<dbReference type="SUPFAM" id="SSF48371">
    <property type="entry name" value="ARM repeat"/>
    <property type="match status" value="1"/>
</dbReference>
<organism evidence="5">
    <name type="scientific">Microbotryum lychnidis-dioicae (strain p1A1 Lamole / MvSl-1064)</name>
    <name type="common">Anther smut fungus</name>
    <dbReference type="NCBI Taxonomy" id="683840"/>
    <lineage>
        <taxon>Eukaryota</taxon>
        <taxon>Fungi</taxon>
        <taxon>Dikarya</taxon>
        <taxon>Basidiomycota</taxon>
        <taxon>Pucciniomycotina</taxon>
        <taxon>Microbotryomycetes</taxon>
        <taxon>Microbotryales</taxon>
        <taxon>Microbotryaceae</taxon>
        <taxon>Microbotryum</taxon>
    </lineage>
</organism>
<feature type="compositionally biased region" description="Low complexity" evidence="4">
    <location>
        <begin position="1286"/>
        <end position="1297"/>
    </location>
</feature>
<dbReference type="OrthoDB" id="342531at2759"/>
<comment type="similarity">
    <text evidence="2">Belongs to the MYBBP1A family.</text>
</comment>
<reference evidence="6" key="4">
    <citation type="submission" date="2015-06" db="UniProtKB">
        <authorList>
            <consortium name="EnsemblFungi"/>
        </authorList>
    </citation>
    <scope>IDENTIFICATION</scope>
</reference>
<gene>
    <name evidence="5" type="ORF">MVLG_05306</name>
</gene>
<dbReference type="EMBL" id="GL541711">
    <property type="protein sequence ID" value="KDE04278.1"/>
    <property type="molecule type" value="Genomic_DNA"/>
</dbReference>
<feature type="compositionally biased region" description="Basic and acidic residues" evidence="4">
    <location>
        <begin position="1220"/>
        <end position="1229"/>
    </location>
</feature>
<evidence type="ECO:0000313" key="5">
    <source>
        <dbReference type="EMBL" id="KDE04278.1"/>
    </source>
</evidence>
<evidence type="ECO:0000256" key="2">
    <source>
        <dbReference type="ARBA" id="ARBA00006809"/>
    </source>
</evidence>
<feature type="region of interest" description="Disordered" evidence="4">
    <location>
        <begin position="702"/>
        <end position="728"/>
    </location>
</feature>
<dbReference type="Proteomes" id="UP000017200">
    <property type="component" value="Unassembled WGS sequence"/>
</dbReference>
<evidence type="ECO:0000256" key="4">
    <source>
        <dbReference type="SAM" id="MobiDB-lite"/>
    </source>
</evidence>
<accession>U5HDU9</accession>
<reference evidence="5" key="2">
    <citation type="submission" date="2010-11" db="EMBL/GenBank/DDBJ databases">
        <authorList>
            <consortium name="The Broad Institute Genome Sequencing Platform"/>
            <person name="Earl A."/>
            <person name="Ward D."/>
            <person name="Feldgarden M."/>
            <person name="Gevers D."/>
            <person name="Butler R."/>
            <person name="Young S.K."/>
            <person name="Zeng Q."/>
            <person name="Gargeya S."/>
            <person name="Fitzgerald M."/>
            <person name="Haas B."/>
            <person name="Abouelleil A."/>
            <person name="Alvarado L."/>
            <person name="Arachchi H.M."/>
            <person name="Berlin A."/>
            <person name="Brown A."/>
            <person name="Chapman S.B."/>
            <person name="Chen Z."/>
            <person name="Dunbar C."/>
            <person name="Freedman E."/>
            <person name="Gearin G."/>
            <person name="Gellesch M."/>
            <person name="Goldberg J."/>
            <person name="Griggs A."/>
            <person name="Gujja S."/>
            <person name="Heilman E."/>
            <person name="Heiman D."/>
            <person name="Howarth C."/>
            <person name="Larson L."/>
            <person name="Lui A."/>
            <person name="MacDonald P.J.P."/>
            <person name="Mehta T."/>
            <person name="Montmayeur A."/>
            <person name="Murphy C."/>
            <person name="Neiman D."/>
            <person name="Pearson M."/>
            <person name="Priest M."/>
            <person name="Roberts A."/>
            <person name="Saif S."/>
            <person name="Shea T."/>
            <person name="Shenoy N."/>
            <person name="Sisk P."/>
            <person name="Stolte C."/>
            <person name="Sykes S."/>
            <person name="White J."/>
            <person name="Yandava C."/>
            <person name="Wortman J."/>
            <person name="Nusbaum C."/>
            <person name="Birren B."/>
        </authorList>
    </citation>
    <scope>NUCLEOTIDE SEQUENCE</scope>
    <source>
        <strain evidence="5">P1A1 Lamole</strain>
    </source>
</reference>
<feature type="compositionally biased region" description="Acidic residues" evidence="4">
    <location>
        <begin position="816"/>
        <end position="832"/>
    </location>
</feature>
<dbReference type="EMBL" id="AEIJ01000546">
    <property type="status" value="NOT_ANNOTATED_CDS"/>
    <property type="molecule type" value="Genomic_DNA"/>
</dbReference>
<feature type="compositionally biased region" description="Acidic residues" evidence="4">
    <location>
        <begin position="710"/>
        <end position="724"/>
    </location>
</feature>
<evidence type="ECO:0000313" key="6">
    <source>
        <dbReference type="EnsemblFungi" id="MVLG_05306T0"/>
    </source>
</evidence>
<evidence type="ECO:0000313" key="7">
    <source>
        <dbReference type="Proteomes" id="UP000017200"/>
    </source>
</evidence>
<dbReference type="InParanoid" id="U5HDU9"/>
<feature type="compositionally biased region" description="Polar residues" evidence="4">
    <location>
        <begin position="46"/>
        <end position="62"/>
    </location>
</feature>
<evidence type="ECO:0008006" key="8">
    <source>
        <dbReference type="Google" id="ProtNLM"/>
    </source>
</evidence>
<evidence type="ECO:0000256" key="1">
    <source>
        <dbReference type="ARBA" id="ARBA00004123"/>
    </source>
</evidence>
<dbReference type="Pfam" id="PF04931">
    <property type="entry name" value="DNA_pol_phi"/>
    <property type="match status" value="1"/>
</dbReference>
<dbReference type="GO" id="GO:0000182">
    <property type="term" value="F:rDNA binding"/>
    <property type="evidence" value="ECO:0007669"/>
    <property type="project" value="TreeGrafter"/>
</dbReference>
<dbReference type="PANTHER" id="PTHR13213:SF2">
    <property type="entry name" value="MYB-BINDING PROTEIN 1A"/>
    <property type="match status" value="1"/>
</dbReference>
<dbReference type="PANTHER" id="PTHR13213">
    <property type="entry name" value="MYB-BINDING PROTEIN 1A FAMILY MEMBER"/>
    <property type="match status" value="1"/>
</dbReference>
<feature type="region of interest" description="Disordered" evidence="4">
    <location>
        <begin position="779"/>
        <end position="832"/>
    </location>
</feature>
<protein>
    <recommendedName>
        <fullName evidence="8">DNA polymerase V</fullName>
    </recommendedName>
</protein>
<keyword evidence="3" id="KW-0539">Nucleus</keyword>
<reference evidence="7" key="1">
    <citation type="submission" date="2010-11" db="EMBL/GenBank/DDBJ databases">
        <title>The genome sequence of Microbotryum violaceum strain p1A1 Lamole.</title>
        <authorList>
            <person name="Cuomo C."/>
            <person name="Perlin M."/>
            <person name="Young S.K."/>
            <person name="Zeng Q."/>
            <person name="Gargeya S."/>
            <person name="Alvarado L."/>
            <person name="Berlin A."/>
            <person name="Chapman S.B."/>
            <person name="Chen Z."/>
            <person name="Freedman E."/>
            <person name="Gellesch M."/>
            <person name="Goldberg J."/>
            <person name="Griggs A."/>
            <person name="Gujja S."/>
            <person name="Heilman E."/>
            <person name="Heiman D."/>
            <person name="Howarth C."/>
            <person name="Mehta T."/>
            <person name="Neiman D."/>
            <person name="Pearson M."/>
            <person name="Roberts A."/>
            <person name="Saif S."/>
            <person name="Shea T."/>
            <person name="Shenoy N."/>
            <person name="Sisk P."/>
            <person name="Stolte C."/>
            <person name="Sykes S."/>
            <person name="White J."/>
            <person name="Yandava C."/>
            <person name="Haas B."/>
            <person name="Nusbaum C."/>
            <person name="Birren B."/>
        </authorList>
    </citation>
    <scope>NUCLEOTIDE SEQUENCE [LARGE SCALE GENOMIC DNA]</scope>
    <source>
        <strain evidence="7">p1A1 Lamole</strain>
    </source>
</reference>
<name>U5HDU9_USTV1</name>
<dbReference type="HOGENOM" id="CLU_005212_0_0_1"/>